<dbReference type="Gramene" id="KQL09255">
    <property type="protein sequence ID" value="KQL09255"/>
    <property type="gene ID" value="SETIT_007655mg"/>
</dbReference>
<evidence type="ECO:0000313" key="2">
    <source>
        <dbReference type="Proteomes" id="UP000004995"/>
    </source>
</evidence>
<evidence type="ECO:0000313" key="1">
    <source>
        <dbReference type="EnsemblPlants" id="KQL09255"/>
    </source>
</evidence>
<reference evidence="2" key="1">
    <citation type="journal article" date="2012" name="Nat. Biotechnol.">
        <title>Reference genome sequence of the model plant Setaria.</title>
        <authorList>
            <person name="Bennetzen J.L."/>
            <person name="Schmutz J."/>
            <person name="Wang H."/>
            <person name="Percifield R."/>
            <person name="Hawkins J."/>
            <person name="Pontaroli A.C."/>
            <person name="Estep M."/>
            <person name="Feng L."/>
            <person name="Vaughn J.N."/>
            <person name="Grimwood J."/>
            <person name="Jenkins J."/>
            <person name="Barry K."/>
            <person name="Lindquist E."/>
            <person name="Hellsten U."/>
            <person name="Deshpande S."/>
            <person name="Wang X."/>
            <person name="Wu X."/>
            <person name="Mitros T."/>
            <person name="Triplett J."/>
            <person name="Yang X."/>
            <person name="Ye C.Y."/>
            <person name="Mauro-Herrera M."/>
            <person name="Wang L."/>
            <person name="Li P."/>
            <person name="Sharma M."/>
            <person name="Sharma R."/>
            <person name="Ronald P.C."/>
            <person name="Panaud O."/>
            <person name="Kellogg E.A."/>
            <person name="Brutnell T.P."/>
            <person name="Doust A.N."/>
            <person name="Tuskan G.A."/>
            <person name="Rokhsar D."/>
            <person name="Devos K.M."/>
        </authorList>
    </citation>
    <scope>NUCLEOTIDE SEQUENCE [LARGE SCALE GENOMIC DNA]</scope>
    <source>
        <strain evidence="2">cv. Yugu1</strain>
    </source>
</reference>
<dbReference type="Proteomes" id="UP000004995">
    <property type="component" value="Unassembled WGS sequence"/>
</dbReference>
<sequence length="87" mass="9579">MIGTSNYINLNVSTSLRKNATLSHSPVLGAVKWFFTCSHMQSSSDLVLLCDLIKSIVHRIAALDREIFIRVSSSKVTTIIIFVANLA</sequence>
<protein>
    <submittedName>
        <fullName evidence="1">Uncharacterized protein</fullName>
    </submittedName>
</protein>
<dbReference type="InParanoid" id="K3Y0E4"/>
<dbReference type="AlphaFoldDB" id="K3Y0E4"/>
<name>K3Y0E4_SETIT</name>
<organism evidence="1 2">
    <name type="scientific">Setaria italica</name>
    <name type="common">Foxtail millet</name>
    <name type="synonym">Panicum italicum</name>
    <dbReference type="NCBI Taxonomy" id="4555"/>
    <lineage>
        <taxon>Eukaryota</taxon>
        <taxon>Viridiplantae</taxon>
        <taxon>Streptophyta</taxon>
        <taxon>Embryophyta</taxon>
        <taxon>Tracheophyta</taxon>
        <taxon>Spermatophyta</taxon>
        <taxon>Magnoliopsida</taxon>
        <taxon>Liliopsida</taxon>
        <taxon>Poales</taxon>
        <taxon>Poaceae</taxon>
        <taxon>PACMAD clade</taxon>
        <taxon>Panicoideae</taxon>
        <taxon>Panicodae</taxon>
        <taxon>Paniceae</taxon>
        <taxon>Cenchrinae</taxon>
        <taxon>Setaria</taxon>
    </lineage>
</organism>
<reference evidence="1" key="2">
    <citation type="submission" date="2018-08" db="UniProtKB">
        <authorList>
            <consortium name="EnsemblPlants"/>
        </authorList>
    </citation>
    <scope>IDENTIFICATION</scope>
    <source>
        <strain evidence="1">Yugu1</strain>
    </source>
</reference>
<dbReference type="HOGENOM" id="CLU_2487654_0_0_1"/>
<dbReference type="EMBL" id="AGNK02002195">
    <property type="status" value="NOT_ANNOTATED_CDS"/>
    <property type="molecule type" value="Genomic_DNA"/>
</dbReference>
<accession>K3Y0E4</accession>
<proteinExistence type="predicted"/>
<dbReference type="EnsemblPlants" id="KQL09255">
    <property type="protein sequence ID" value="KQL09255"/>
    <property type="gene ID" value="SETIT_007655mg"/>
</dbReference>
<keyword evidence="2" id="KW-1185">Reference proteome</keyword>